<evidence type="ECO:0000313" key="2">
    <source>
        <dbReference type="Proteomes" id="UP001177260"/>
    </source>
</evidence>
<dbReference type="EMBL" id="JAOPJF010000007">
    <property type="protein sequence ID" value="KAK1148453.1"/>
    <property type="molecule type" value="Genomic_DNA"/>
</dbReference>
<protein>
    <submittedName>
        <fullName evidence="1">Uncharacterized protein</fullName>
    </submittedName>
</protein>
<reference evidence="1 2" key="1">
    <citation type="journal article" date="2023" name="ACS Omega">
        <title>Identification of the Neoaspergillic Acid Biosynthesis Gene Cluster by Establishing an In Vitro CRISPR-Ribonucleoprotein Genetic System in Aspergillus melleus.</title>
        <authorList>
            <person name="Yuan B."/>
            <person name="Grau M.F."/>
            <person name="Murata R.M."/>
            <person name="Torok T."/>
            <person name="Venkateswaran K."/>
            <person name="Stajich J.E."/>
            <person name="Wang C.C.C."/>
        </authorList>
    </citation>
    <scope>NUCLEOTIDE SEQUENCE [LARGE SCALE GENOMIC DNA]</scope>
    <source>
        <strain evidence="1 2">IMV 1140</strain>
    </source>
</reference>
<proteinExistence type="predicted"/>
<comment type="caution">
    <text evidence="1">The sequence shown here is derived from an EMBL/GenBank/DDBJ whole genome shotgun (WGS) entry which is preliminary data.</text>
</comment>
<sequence>MSEWRSETRHWEVRTIHDETKAGNVAIFPHEVTNKDLKELDGWLEVEERKETEGQYDVLYCGILRLGHDNVFPHAHLSRSVPIKQIIDERLADLQIAIGAIGKLIDELKPKPMRCSPSGPATTPKPLIDLPVYNSEDDERTKIDEQHLANLTVWAYERHLHWISRDPEAKKKYKFKTEDDVYNFFQITQLTCSDSTGSAGNNGMFQEHIHIPQNLARCP</sequence>
<organism evidence="1 2">
    <name type="scientific">Aspergillus melleus</name>
    <dbReference type="NCBI Taxonomy" id="138277"/>
    <lineage>
        <taxon>Eukaryota</taxon>
        <taxon>Fungi</taxon>
        <taxon>Dikarya</taxon>
        <taxon>Ascomycota</taxon>
        <taxon>Pezizomycotina</taxon>
        <taxon>Eurotiomycetes</taxon>
        <taxon>Eurotiomycetidae</taxon>
        <taxon>Eurotiales</taxon>
        <taxon>Aspergillaceae</taxon>
        <taxon>Aspergillus</taxon>
        <taxon>Aspergillus subgen. Circumdati</taxon>
    </lineage>
</organism>
<keyword evidence="2" id="KW-1185">Reference proteome</keyword>
<accession>A0ACC3BCU3</accession>
<gene>
    <name evidence="1" type="ORF">N8T08_009456</name>
</gene>
<evidence type="ECO:0000313" key="1">
    <source>
        <dbReference type="EMBL" id="KAK1148453.1"/>
    </source>
</evidence>
<name>A0ACC3BCU3_9EURO</name>
<dbReference type="Proteomes" id="UP001177260">
    <property type="component" value="Unassembled WGS sequence"/>
</dbReference>